<feature type="non-terminal residue" evidence="3">
    <location>
        <position position="1"/>
    </location>
</feature>
<reference evidence="3" key="2">
    <citation type="journal article" date="2014" name="ISME J.">
        <title>Microbial stratification in low pH oxic and suboxic macroscopic growths along an acid mine drainage.</title>
        <authorList>
            <person name="Mendez-Garcia C."/>
            <person name="Mesa V."/>
            <person name="Sprenger R.R."/>
            <person name="Richter M."/>
            <person name="Diez M.S."/>
            <person name="Solano J."/>
            <person name="Bargiela R."/>
            <person name="Golyshina O.V."/>
            <person name="Manteca A."/>
            <person name="Ramos J.L."/>
            <person name="Gallego J.R."/>
            <person name="Llorente I."/>
            <person name="Martins Dos Santos V.A."/>
            <person name="Jensen O.N."/>
            <person name="Pelaez A.I."/>
            <person name="Sanchez J."/>
            <person name="Ferrer M."/>
        </authorList>
    </citation>
    <scope>NUCLEOTIDE SEQUENCE</scope>
</reference>
<dbReference type="PANTHER" id="PTHR11606">
    <property type="entry name" value="GLUTAMATE DEHYDROGENASE"/>
    <property type="match status" value="1"/>
</dbReference>
<keyword evidence="1" id="KW-0560">Oxidoreductase</keyword>
<evidence type="ECO:0000256" key="1">
    <source>
        <dbReference type="ARBA" id="ARBA00023002"/>
    </source>
</evidence>
<comment type="caution">
    <text evidence="3">The sequence shown here is derived from an EMBL/GenBank/DDBJ whole genome shotgun (WGS) entry which is preliminary data.</text>
</comment>
<evidence type="ECO:0000313" key="3">
    <source>
        <dbReference type="EMBL" id="EQD55774.1"/>
    </source>
</evidence>
<dbReference type="PANTHER" id="PTHR11606:SF13">
    <property type="entry name" value="GLUTAMATE DEHYDROGENASE 1, MITOCHONDRIAL"/>
    <property type="match status" value="1"/>
</dbReference>
<feature type="domain" description="Glutamate/phenylalanine/leucine/valine/L-tryptophan dehydrogenase C-terminal" evidence="2">
    <location>
        <begin position="1"/>
        <end position="83"/>
    </location>
</feature>
<dbReference type="GO" id="GO:0004352">
    <property type="term" value="F:glutamate dehydrogenase (NAD+) activity"/>
    <property type="evidence" value="ECO:0007669"/>
    <property type="project" value="TreeGrafter"/>
</dbReference>
<accession>T1BRB0</accession>
<sequence length="85" mass="9806">KKIMLLPDFLANSGGVTVSYFEWVQNVGGYYWDLDEVYARLDKKMTKATKEVLDAADKYKIDTRTAAYTISIKRVADAMKLRGWY</sequence>
<evidence type="ECO:0000259" key="2">
    <source>
        <dbReference type="Pfam" id="PF00208"/>
    </source>
</evidence>
<protein>
    <submittedName>
        <fullName evidence="3">Glutamate dehydrogenase, NAD-specific</fullName>
    </submittedName>
</protein>
<reference evidence="3" key="1">
    <citation type="submission" date="2013-08" db="EMBL/GenBank/DDBJ databases">
        <authorList>
            <person name="Mendez C."/>
            <person name="Richter M."/>
            <person name="Ferrer M."/>
            <person name="Sanchez J."/>
        </authorList>
    </citation>
    <scope>NUCLEOTIDE SEQUENCE</scope>
</reference>
<dbReference type="GO" id="GO:0006538">
    <property type="term" value="P:L-glutamate catabolic process"/>
    <property type="evidence" value="ECO:0007669"/>
    <property type="project" value="TreeGrafter"/>
</dbReference>
<organism evidence="3">
    <name type="scientific">mine drainage metagenome</name>
    <dbReference type="NCBI Taxonomy" id="410659"/>
    <lineage>
        <taxon>unclassified sequences</taxon>
        <taxon>metagenomes</taxon>
        <taxon>ecological metagenomes</taxon>
    </lineage>
</organism>
<dbReference type="AlphaFoldDB" id="T1BRB0"/>
<dbReference type="Gene3D" id="3.40.50.720">
    <property type="entry name" value="NAD(P)-binding Rossmann-like Domain"/>
    <property type="match status" value="1"/>
</dbReference>
<dbReference type="InterPro" id="IPR036291">
    <property type="entry name" value="NAD(P)-bd_dom_sf"/>
</dbReference>
<dbReference type="SUPFAM" id="SSF51735">
    <property type="entry name" value="NAD(P)-binding Rossmann-fold domains"/>
    <property type="match status" value="1"/>
</dbReference>
<name>T1BRB0_9ZZZZ</name>
<proteinExistence type="predicted"/>
<dbReference type="InterPro" id="IPR006096">
    <property type="entry name" value="Glu/Leu/Phe/Val/Trp_DH_C"/>
</dbReference>
<gene>
    <name evidence="3" type="ORF">B2A_05530</name>
</gene>
<dbReference type="Pfam" id="PF00208">
    <property type="entry name" value="ELFV_dehydrog"/>
    <property type="match status" value="1"/>
</dbReference>
<dbReference type="EMBL" id="AUZZ01003852">
    <property type="protein sequence ID" value="EQD55774.1"/>
    <property type="molecule type" value="Genomic_DNA"/>
</dbReference>